<keyword evidence="2" id="KW-1185">Reference proteome</keyword>
<dbReference type="KEGG" id="scla:SCLARK_00280"/>
<accession>A0A1Y0KZ84</accession>
<dbReference type="EMBL" id="CP024870">
    <property type="protein sequence ID" value="ATX70475.1"/>
    <property type="molecule type" value="Genomic_DNA"/>
</dbReference>
<evidence type="ECO:0000313" key="1">
    <source>
        <dbReference type="EMBL" id="ATX70475.1"/>
    </source>
</evidence>
<organism evidence="1 2">
    <name type="scientific">Spiroplasma clarkii</name>
    <dbReference type="NCBI Taxonomy" id="2139"/>
    <lineage>
        <taxon>Bacteria</taxon>
        <taxon>Bacillati</taxon>
        <taxon>Mycoplasmatota</taxon>
        <taxon>Mollicutes</taxon>
        <taxon>Entomoplasmatales</taxon>
        <taxon>Spiroplasmataceae</taxon>
        <taxon>Spiroplasma</taxon>
    </lineage>
</organism>
<reference evidence="1 2" key="1">
    <citation type="submission" date="2017-11" db="EMBL/GenBank/DDBJ databases">
        <title>Complete genome sequence of Spiroplasma clarkii CN-5 (DSM 19994).</title>
        <authorList>
            <person name="Tsai Y.-M."/>
            <person name="Chang A."/>
            <person name="Lo W.-S."/>
            <person name="Kuo C.-H."/>
        </authorList>
    </citation>
    <scope>NUCLEOTIDE SEQUENCE [LARGE SCALE GENOMIC DNA]</scope>
    <source>
        <strain evidence="1 2">CN-5</strain>
    </source>
</reference>
<dbReference type="NCBIfam" id="NF038029">
    <property type="entry name" value="LP_plasma"/>
    <property type="match status" value="1"/>
</dbReference>
<dbReference type="RefSeq" id="WP_100254041.1">
    <property type="nucleotide sequence ID" value="NZ_CP015819.1"/>
</dbReference>
<evidence type="ECO:0000313" key="2">
    <source>
        <dbReference type="Proteomes" id="UP000231179"/>
    </source>
</evidence>
<protein>
    <submittedName>
        <fullName evidence="1">Uncharacterized protein</fullName>
    </submittedName>
</protein>
<dbReference type="PROSITE" id="PS51257">
    <property type="entry name" value="PROKAR_LIPOPROTEIN"/>
    <property type="match status" value="1"/>
</dbReference>
<name>A0A1Y0KZ84_9MOLU</name>
<dbReference type="AlphaFoldDB" id="A0A1Y0KZ84"/>
<gene>
    <name evidence="1" type="ORF">SCLAR_v1c01440</name>
</gene>
<proteinExistence type="predicted"/>
<dbReference type="Proteomes" id="UP000231179">
    <property type="component" value="Chromosome"/>
</dbReference>
<sequence>MKKLLTLLAAVGLTTATSNGVIACKGSILKNLEVDSDLAIAVRNYLISDNVLGHTDVLLAEKNSEQIKLLSEKIIDLLKAKENLKLDFEGESVEIKVASFVLVDGQIIVEVNKENTKKTIGFSLENIPALNFVEVNKLNGSEMIRTNTEISAKKFSIKKELNLNSNYESEIFFESNAMISGSGKGVQKVSGKVTVGAEFISSSAEFDLEINLINSIDTLAALVKSAWSSNTYANGLTTYDWAVYGLMPSSLHDAIALHTGDSLTGKYLFKSGSGFALYDAKTEQQVTNFKEDDYQWLVNNSGRLYEFDNTKYAIDKFKSNNGMSFIYGGILAIQLAEGGIEALMKRADNAQTIEEAKDIGIVGDAFNWERRLSAAHCFADYFNKYVHQGEKTNPLDDTTTIYVKNKEFSVTQGSKTSTYTIIAVDPKINDPETIGYYGYKDQGLIFTVIMQPMKCNTWKCPWINSLNLINYMQTLLQWF</sequence>
<dbReference type="InterPro" id="IPR054816">
    <property type="entry name" value="Lipoprotein_mollicutes-type_CS"/>
</dbReference>